<sequence>MYVKNKCYREQPFIEEAPHGDFYTYYNLQDVASKCYMRNEEVIKIRTLGILQSSYGRFYLTSVNSPTDLSEPKVQLSMIYLKVPPTSTIIPYPVQVFGTLQWKKRPVIFVTIIQEMAPSLAIRMANTLNGVTNMHLAKSESRDFL</sequence>
<dbReference type="Proteomes" id="UP000824533">
    <property type="component" value="Linkage Group LG05"/>
</dbReference>
<reference evidence="1 2" key="1">
    <citation type="journal article" date="2021" name="Front. Genet.">
        <title>Chromosome-Level Genome Assembly Reveals Significant Gene Expansion in the Toll and IMD Signaling Pathways of Dendrolimus kikuchii.</title>
        <authorList>
            <person name="Zhou J."/>
            <person name="Wu P."/>
            <person name="Xiong Z."/>
            <person name="Liu N."/>
            <person name="Zhao N."/>
            <person name="Ji M."/>
            <person name="Qiu Y."/>
            <person name="Yang B."/>
        </authorList>
    </citation>
    <scope>NUCLEOTIDE SEQUENCE [LARGE SCALE GENOMIC DNA]</scope>
    <source>
        <strain evidence="1">Ann1</strain>
    </source>
</reference>
<evidence type="ECO:0000313" key="1">
    <source>
        <dbReference type="EMBL" id="KAJ0180852.1"/>
    </source>
</evidence>
<organism evidence="1 2">
    <name type="scientific">Dendrolimus kikuchii</name>
    <dbReference type="NCBI Taxonomy" id="765133"/>
    <lineage>
        <taxon>Eukaryota</taxon>
        <taxon>Metazoa</taxon>
        <taxon>Ecdysozoa</taxon>
        <taxon>Arthropoda</taxon>
        <taxon>Hexapoda</taxon>
        <taxon>Insecta</taxon>
        <taxon>Pterygota</taxon>
        <taxon>Neoptera</taxon>
        <taxon>Endopterygota</taxon>
        <taxon>Lepidoptera</taxon>
        <taxon>Glossata</taxon>
        <taxon>Ditrysia</taxon>
        <taxon>Bombycoidea</taxon>
        <taxon>Lasiocampidae</taxon>
        <taxon>Dendrolimus</taxon>
    </lineage>
</organism>
<proteinExistence type="predicted"/>
<comment type="caution">
    <text evidence="1">The sequence shown here is derived from an EMBL/GenBank/DDBJ whole genome shotgun (WGS) entry which is preliminary data.</text>
</comment>
<keyword evidence="2" id="KW-1185">Reference proteome</keyword>
<evidence type="ECO:0000313" key="2">
    <source>
        <dbReference type="Proteomes" id="UP000824533"/>
    </source>
</evidence>
<protein>
    <submittedName>
        <fullName evidence="1">Uncharacterized protein</fullName>
    </submittedName>
</protein>
<gene>
    <name evidence="1" type="ORF">K1T71_002937</name>
</gene>
<accession>A0ACC1DB82</accession>
<name>A0ACC1DB82_9NEOP</name>
<dbReference type="EMBL" id="CM034391">
    <property type="protein sequence ID" value="KAJ0180852.1"/>
    <property type="molecule type" value="Genomic_DNA"/>
</dbReference>